<evidence type="ECO:0000256" key="1">
    <source>
        <dbReference type="SAM" id="Phobius"/>
    </source>
</evidence>
<keyword evidence="3" id="KW-1185">Reference proteome</keyword>
<keyword evidence="1" id="KW-1133">Transmembrane helix</keyword>
<evidence type="ECO:0000313" key="2">
    <source>
        <dbReference type="EMBL" id="ERT69464.1"/>
    </source>
</evidence>
<dbReference type="HOGENOM" id="CLU_2895783_0_0_0"/>
<sequence length="62" mass="7756">MKSRIFFKIFTFVIVLVIGYFLYEHIIILRNEYIKREQHKNMFLEKIDGTYKERSNDFYKNN</sequence>
<keyword evidence="1" id="KW-0472">Membrane</keyword>
<dbReference type="RefSeq" id="WP_023050162.1">
    <property type="nucleotide sequence ID" value="NZ_CP173065.2"/>
</dbReference>
<dbReference type="STRING" id="1319815.HMPREF0202_00615"/>
<dbReference type="AlphaFoldDB" id="U7VE99"/>
<feature type="transmembrane region" description="Helical" evidence="1">
    <location>
        <begin position="6"/>
        <end position="23"/>
    </location>
</feature>
<name>U7VE99_9FUSO</name>
<organism evidence="2 3">
    <name type="scientific">Cetobacterium somerae ATCC BAA-474</name>
    <dbReference type="NCBI Taxonomy" id="1319815"/>
    <lineage>
        <taxon>Bacteria</taxon>
        <taxon>Fusobacteriati</taxon>
        <taxon>Fusobacteriota</taxon>
        <taxon>Fusobacteriia</taxon>
        <taxon>Fusobacteriales</taxon>
        <taxon>Fusobacteriaceae</taxon>
        <taxon>Cetobacterium</taxon>
    </lineage>
</organism>
<dbReference type="EMBL" id="AXZF01000021">
    <property type="protein sequence ID" value="ERT69464.1"/>
    <property type="molecule type" value="Genomic_DNA"/>
</dbReference>
<accession>U7VE99</accession>
<gene>
    <name evidence="2" type="ORF">HMPREF0202_00615</name>
</gene>
<protein>
    <submittedName>
        <fullName evidence="2">Uncharacterized protein</fullName>
    </submittedName>
</protein>
<dbReference type="Proteomes" id="UP000017081">
    <property type="component" value="Unassembled WGS sequence"/>
</dbReference>
<keyword evidence="1" id="KW-0812">Transmembrane</keyword>
<comment type="caution">
    <text evidence="2">The sequence shown here is derived from an EMBL/GenBank/DDBJ whole genome shotgun (WGS) entry which is preliminary data.</text>
</comment>
<evidence type="ECO:0000313" key="3">
    <source>
        <dbReference type="Proteomes" id="UP000017081"/>
    </source>
</evidence>
<proteinExistence type="predicted"/>
<reference evidence="2 3" key="1">
    <citation type="submission" date="2013-08" db="EMBL/GenBank/DDBJ databases">
        <authorList>
            <person name="Weinstock G."/>
            <person name="Sodergren E."/>
            <person name="Wylie T."/>
            <person name="Fulton L."/>
            <person name="Fulton R."/>
            <person name="Fronick C."/>
            <person name="O'Laughlin M."/>
            <person name="Godfrey J."/>
            <person name="Miner T."/>
            <person name="Herter B."/>
            <person name="Appelbaum E."/>
            <person name="Cordes M."/>
            <person name="Lek S."/>
            <person name="Wollam A."/>
            <person name="Pepin K.H."/>
            <person name="Palsikar V.B."/>
            <person name="Mitreva M."/>
            <person name="Wilson R.K."/>
        </authorList>
    </citation>
    <scope>NUCLEOTIDE SEQUENCE [LARGE SCALE GENOMIC DNA]</scope>
    <source>
        <strain evidence="2 3">ATCC BAA-474</strain>
    </source>
</reference>